<keyword evidence="8 9" id="KW-0407">Ion channel</keyword>
<keyword evidence="5 9" id="KW-1133">Transmembrane helix</keyword>
<protein>
    <recommendedName>
        <fullName evidence="9">Large-conductance mechanosensitive channel</fullName>
    </recommendedName>
</protein>
<evidence type="ECO:0000256" key="6">
    <source>
        <dbReference type="ARBA" id="ARBA00023065"/>
    </source>
</evidence>
<dbReference type="PANTHER" id="PTHR30266">
    <property type="entry name" value="MECHANOSENSITIVE CHANNEL MSCL"/>
    <property type="match status" value="1"/>
</dbReference>
<dbReference type="Proteomes" id="UP000655208">
    <property type="component" value="Unassembled WGS sequence"/>
</dbReference>
<evidence type="ECO:0000256" key="8">
    <source>
        <dbReference type="ARBA" id="ARBA00023303"/>
    </source>
</evidence>
<dbReference type="GO" id="GO:0008381">
    <property type="term" value="F:mechanosensitive monoatomic ion channel activity"/>
    <property type="evidence" value="ECO:0007669"/>
    <property type="project" value="UniProtKB-UniRule"/>
</dbReference>
<evidence type="ECO:0000313" key="11">
    <source>
        <dbReference type="Proteomes" id="UP000655208"/>
    </source>
</evidence>
<dbReference type="AlphaFoldDB" id="A0A917WAA7"/>
<comment type="subcellular location">
    <subcellularLocation>
        <location evidence="9">Cell membrane</location>
        <topology evidence="9">Multi-pass membrane protein</topology>
    </subcellularLocation>
    <subcellularLocation>
        <location evidence="1">Membrane</location>
        <topology evidence="1">Multi-pass membrane protein</topology>
    </subcellularLocation>
</comment>
<dbReference type="SUPFAM" id="SSF81330">
    <property type="entry name" value="Gated mechanosensitive channel"/>
    <property type="match status" value="1"/>
</dbReference>
<name>A0A917WAA7_9ACTN</name>
<dbReference type="EMBL" id="BMNA01000001">
    <property type="protein sequence ID" value="GGL88203.1"/>
    <property type="molecule type" value="Genomic_DNA"/>
</dbReference>
<feature type="transmembrane region" description="Helical" evidence="9">
    <location>
        <begin position="68"/>
        <end position="95"/>
    </location>
</feature>
<proteinExistence type="inferred from homology"/>
<reference evidence="10" key="1">
    <citation type="journal article" date="2014" name="Int. J. Syst. Evol. Microbiol.">
        <title>Complete genome sequence of Corynebacterium casei LMG S-19264T (=DSM 44701T), isolated from a smear-ripened cheese.</title>
        <authorList>
            <consortium name="US DOE Joint Genome Institute (JGI-PGF)"/>
            <person name="Walter F."/>
            <person name="Albersmeier A."/>
            <person name="Kalinowski J."/>
            <person name="Ruckert C."/>
        </authorList>
    </citation>
    <scope>NUCLEOTIDE SEQUENCE</scope>
    <source>
        <strain evidence="10">CGMCC 4.7308</strain>
    </source>
</reference>
<evidence type="ECO:0000313" key="10">
    <source>
        <dbReference type="EMBL" id="GGL88203.1"/>
    </source>
</evidence>
<dbReference type="InterPro" id="IPR036019">
    <property type="entry name" value="MscL_channel"/>
</dbReference>
<dbReference type="NCBIfam" id="TIGR00220">
    <property type="entry name" value="mscL"/>
    <property type="match status" value="1"/>
</dbReference>
<dbReference type="Gene3D" id="1.10.1200.120">
    <property type="entry name" value="Large-conductance mechanosensitive channel, MscL, domain 1"/>
    <property type="match status" value="1"/>
</dbReference>
<feature type="transmembrane region" description="Helical" evidence="9">
    <location>
        <begin position="41"/>
        <end position="62"/>
    </location>
</feature>
<dbReference type="PANTHER" id="PTHR30266:SF2">
    <property type="entry name" value="LARGE-CONDUCTANCE MECHANOSENSITIVE CHANNEL"/>
    <property type="match status" value="1"/>
</dbReference>
<keyword evidence="6 9" id="KW-0406">Ion transport</keyword>
<dbReference type="InterPro" id="IPR037673">
    <property type="entry name" value="MSC/AndL"/>
</dbReference>
<feature type="transmembrane region" description="Helical" evidence="9">
    <location>
        <begin position="12"/>
        <end position="34"/>
    </location>
</feature>
<gene>
    <name evidence="9" type="primary">mscL</name>
    <name evidence="10" type="ORF">GCM10011594_04780</name>
</gene>
<evidence type="ECO:0000256" key="5">
    <source>
        <dbReference type="ARBA" id="ARBA00022989"/>
    </source>
</evidence>
<accession>A0A917WAA7</accession>
<keyword evidence="7 9" id="KW-0472">Membrane</keyword>
<organism evidence="10 11">
    <name type="scientific">Nakamurella endophytica</name>
    <dbReference type="NCBI Taxonomy" id="1748367"/>
    <lineage>
        <taxon>Bacteria</taxon>
        <taxon>Bacillati</taxon>
        <taxon>Actinomycetota</taxon>
        <taxon>Actinomycetes</taxon>
        <taxon>Nakamurellales</taxon>
        <taxon>Nakamurellaceae</taxon>
        <taxon>Nakamurella</taxon>
    </lineage>
</organism>
<dbReference type="PRINTS" id="PR01264">
    <property type="entry name" value="MECHCHANNEL"/>
</dbReference>
<reference evidence="10" key="2">
    <citation type="submission" date="2020-09" db="EMBL/GenBank/DDBJ databases">
        <authorList>
            <person name="Sun Q."/>
            <person name="Zhou Y."/>
        </authorList>
    </citation>
    <scope>NUCLEOTIDE SEQUENCE</scope>
    <source>
        <strain evidence="10">CGMCC 4.7308</strain>
    </source>
</reference>
<comment type="function">
    <text evidence="9">Channel that opens in response to stretch forces in the membrane lipid bilayer. May participate in the regulation of osmotic pressure changes within the cell.</text>
</comment>
<comment type="caution">
    <text evidence="10">The sequence shown here is derived from an EMBL/GenBank/DDBJ whole genome shotgun (WGS) entry which is preliminary data.</text>
</comment>
<sequence length="142" mass="15049">MAPVLKGFKDFILRGNIIELAIAVVIGTAFTAIVTSFTNNIINPLIAAVGGPGNIGLGFHILSGNESTFVNIGAVLTAAITFLITAGVVYFIFVVPMNRINARMRRGKEAELETAPTDVQLLIEIRDLLRAQSTGPTPPTVS</sequence>
<dbReference type="InterPro" id="IPR001185">
    <property type="entry name" value="MS_channel"/>
</dbReference>
<dbReference type="HAMAP" id="MF_00115">
    <property type="entry name" value="MscL"/>
    <property type="match status" value="1"/>
</dbReference>
<evidence type="ECO:0000256" key="4">
    <source>
        <dbReference type="ARBA" id="ARBA00022692"/>
    </source>
</evidence>
<evidence type="ECO:0000256" key="3">
    <source>
        <dbReference type="ARBA" id="ARBA00022475"/>
    </source>
</evidence>
<comment type="similarity">
    <text evidence="9">Belongs to the MscL family.</text>
</comment>
<evidence type="ECO:0000256" key="9">
    <source>
        <dbReference type="HAMAP-Rule" id="MF_00115"/>
    </source>
</evidence>
<evidence type="ECO:0000256" key="7">
    <source>
        <dbReference type="ARBA" id="ARBA00023136"/>
    </source>
</evidence>
<evidence type="ECO:0000256" key="2">
    <source>
        <dbReference type="ARBA" id="ARBA00022448"/>
    </source>
</evidence>
<keyword evidence="4 9" id="KW-0812">Transmembrane</keyword>
<dbReference type="Pfam" id="PF01741">
    <property type="entry name" value="MscL"/>
    <property type="match status" value="1"/>
</dbReference>
<keyword evidence="11" id="KW-1185">Reference proteome</keyword>
<comment type="subunit">
    <text evidence="9">Homopentamer.</text>
</comment>
<keyword evidence="3 9" id="KW-1003">Cell membrane</keyword>
<dbReference type="GO" id="GO:0005886">
    <property type="term" value="C:plasma membrane"/>
    <property type="evidence" value="ECO:0007669"/>
    <property type="project" value="UniProtKB-SubCell"/>
</dbReference>
<evidence type="ECO:0000256" key="1">
    <source>
        <dbReference type="ARBA" id="ARBA00004141"/>
    </source>
</evidence>
<keyword evidence="2 9" id="KW-0813">Transport</keyword>